<dbReference type="AlphaFoldDB" id="A0A3R8KYN7"/>
<dbReference type="NCBIfam" id="TIGR01784">
    <property type="entry name" value="T_den_put_tspse"/>
    <property type="match status" value="1"/>
</dbReference>
<organism evidence="1 2">
    <name type="scientific">Schaedlerella arabinosiphila</name>
    <dbReference type="NCBI Taxonomy" id="2044587"/>
    <lineage>
        <taxon>Bacteria</taxon>
        <taxon>Bacillati</taxon>
        <taxon>Bacillota</taxon>
        <taxon>Clostridia</taxon>
        <taxon>Lachnospirales</taxon>
        <taxon>Lachnospiraceae</taxon>
        <taxon>Schaedlerella</taxon>
    </lineage>
</organism>
<evidence type="ECO:0000313" key="2">
    <source>
        <dbReference type="Proteomes" id="UP000274920"/>
    </source>
</evidence>
<dbReference type="RefSeq" id="WP_125126982.1">
    <property type="nucleotide sequence ID" value="NZ_RHJS01000002.1"/>
</dbReference>
<comment type="caution">
    <text evidence="1">The sequence shown here is derived from an EMBL/GenBank/DDBJ whole genome shotgun (WGS) entry which is preliminary data.</text>
</comment>
<keyword evidence="2" id="KW-1185">Reference proteome</keyword>
<dbReference type="Pfam" id="PF12784">
    <property type="entry name" value="PDDEXK_2"/>
    <property type="match status" value="1"/>
</dbReference>
<accession>A0A3R8KYN7</accession>
<dbReference type="InterPro" id="IPR010106">
    <property type="entry name" value="RpnA"/>
</dbReference>
<protein>
    <submittedName>
        <fullName evidence="1">Rpn family recombination-promoting nuclease/putative transposase</fullName>
    </submittedName>
</protein>
<evidence type="ECO:0000313" key="1">
    <source>
        <dbReference type="EMBL" id="RRK31278.1"/>
    </source>
</evidence>
<dbReference type="EMBL" id="RHJS01000002">
    <property type="protein sequence ID" value="RRK31278.1"/>
    <property type="molecule type" value="Genomic_DNA"/>
</dbReference>
<reference evidence="1" key="1">
    <citation type="submission" date="2018-10" db="EMBL/GenBank/DDBJ databases">
        <title>Schaedlerella arabinophila gen. nov. sp. nov., isolated from the mouse intestinal tract and comparative analysis with the genome of the closely related altered Schaedler flora strain ASF502.</title>
        <authorList>
            <person name="Miyake S."/>
            <person name="Soh M."/>
            <person name="Seedorf H."/>
        </authorList>
    </citation>
    <scope>NUCLEOTIDE SEQUENCE [LARGE SCALE GENOMIC DNA]</scope>
    <source>
        <strain evidence="1">DSM 106076</strain>
    </source>
</reference>
<name>A0A3R8KYN7_9FIRM</name>
<gene>
    <name evidence="1" type="ORF">EBB54_07815</name>
</gene>
<dbReference type="PANTHER" id="PTHR41317">
    <property type="entry name" value="PD-(D_E)XK NUCLEASE FAMILY TRANSPOSASE"/>
    <property type="match status" value="1"/>
</dbReference>
<dbReference type="Proteomes" id="UP000274920">
    <property type="component" value="Unassembled WGS sequence"/>
</dbReference>
<dbReference type="PANTHER" id="PTHR41317:SF1">
    <property type="entry name" value="PD-(D_E)XK NUCLEASE FAMILY TRANSPOSASE"/>
    <property type="match status" value="1"/>
</dbReference>
<sequence>MEVQVSNEGDYPERVMYYWAREFSSALLTGQGYSTLPRTIVISIIDFILFECEEYHSFFQPLEVTRYTLLSNKMGFHFFELPKLPADVSEDNMLLLWLSLFRAETEEELEKIKEMEVPVMSQAINAYYTITASSEFREKERLRAKARHDEAQALYNSRKERDIEIAKKLLKRNRPVDEIVEDTGLTYQEVEDLRINS</sequence>
<proteinExistence type="predicted"/>